<dbReference type="Pfam" id="PF13411">
    <property type="entry name" value="MerR_1"/>
    <property type="match status" value="1"/>
</dbReference>
<evidence type="ECO:0000313" key="4">
    <source>
        <dbReference type="Proteomes" id="UP000193061"/>
    </source>
</evidence>
<dbReference type="AlphaFoldDB" id="A0A1X6Z628"/>
<dbReference type="CDD" id="cd04781">
    <property type="entry name" value="HTH_MerR-like_sg6"/>
    <property type="match status" value="1"/>
</dbReference>
<dbReference type="InterPro" id="IPR009061">
    <property type="entry name" value="DNA-bd_dom_put_sf"/>
</dbReference>
<dbReference type="PRINTS" id="PR00040">
    <property type="entry name" value="HTHMERR"/>
</dbReference>
<dbReference type="EMBL" id="FWFX01000005">
    <property type="protein sequence ID" value="SLN41512.1"/>
    <property type="molecule type" value="Genomic_DNA"/>
</dbReference>
<evidence type="ECO:0000313" key="3">
    <source>
        <dbReference type="EMBL" id="SLN41512.1"/>
    </source>
</evidence>
<keyword evidence="4" id="KW-1185">Reference proteome</keyword>
<dbReference type="GO" id="GO:0003700">
    <property type="term" value="F:DNA-binding transcription factor activity"/>
    <property type="evidence" value="ECO:0007669"/>
    <property type="project" value="InterPro"/>
</dbReference>
<dbReference type="InterPro" id="IPR000551">
    <property type="entry name" value="MerR-type_HTH_dom"/>
</dbReference>
<dbReference type="Proteomes" id="UP000193061">
    <property type="component" value="Unassembled WGS sequence"/>
</dbReference>
<dbReference type="RefSeq" id="WP_306372430.1">
    <property type="nucleotide sequence ID" value="NZ_FWFX01000005.1"/>
</dbReference>
<evidence type="ECO:0000256" key="1">
    <source>
        <dbReference type="ARBA" id="ARBA00023125"/>
    </source>
</evidence>
<dbReference type="PANTHER" id="PTHR30204">
    <property type="entry name" value="REDOX-CYCLING DRUG-SENSING TRANSCRIPTIONAL ACTIVATOR SOXR"/>
    <property type="match status" value="1"/>
</dbReference>
<accession>A0A1X6Z628</accession>
<sequence>MIQDIDIGVVAKRSGFSASTLRYYEEIGLIRSIGRSGLRRMFDPDVLNRLALIALGRRAGFTLSEIAAMFRPDGTKIDRDQLRAKAEELDLKIKQLTAIRDGLSHAARCPAPSHLECETFQKLLTLAAKDQKRKK</sequence>
<dbReference type="SMART" id="SM00422">
    <property type="entry name" value="HTH_MERR"/>
    <property type="match status" value="1"/>
</dbReference>
<dbReference type="Gene3D" id="1.10.1660.10">
    <property type="match status" value="1"/>
</dbReference>
<gene>
    <name evidence="3" type="primary">soxR_1</name>
    <name evidence="3" type="ORF">ROA7450_02015</name>
</gene>
<reference evidence="3 4" key="1">
    <citation type="submission" date="2017-03" db="EMBL/GenBank/DDBJ databases">
        <authorList>
            <person name="Afonso C.L."/>
            <person name="Miller P.J."/>
            <person name="Scott M.A."/>
            <person name="Spackman E."/>
            <person name="Goraichik I."/>
            <person name="Dimitrov K.M."/>
            <person name="Suarez D.L."/>
            <person name="Swayne D.E."/>
        </authorList>
    </citation>
    <scope>NUCLEOTIDE SEQUENCE [LARGE SCALE GENOMIC DNA]</scope>
    <source>
        <strain evidence="3 4">CECT 7450</strain>
    </source>
</reference>
<dbReference type="SUPFAM" id="SSF46955">
    <property type="entry name" value="Putative DNA-binding domain"/>
    <property type="match status" value="1"/>
</dbReference>
<name>A0A1X6Z628_9RHOB</name>
<dbReference type="GO" id="GO:0003677">
    <property type="term" value="F:DNA binding"/>
    <property type="evidence" value="ECO:0007669"/>
    <property type="project" value="UniProtKB-KW"/>
</dbReference>
<evidence type="ECO:0000259" key="2">
    <source>
        <dbReference type="PROSITE" id="PS50937"/>
    </source>
</evidence>
<proteinExistence type="predicted"/>
<dbReference type="PANTHER" id="PTHR30204:SF97">
    <property type="entry name" value="MERR FAMILY REGULATORY PROTEIN"/>
    <property type="match status" value="1"/>
</dbReference>
<organism evidence="3 4">
    <name type="scientific">Roseovarius albus</name>
    <dbReference type="NCBI Taxonomy" id="1247867"/>
    <lineage>
        <taxon>Bacteria</taxon>
        <taxon>Pseudomonadati</taxon>
        <taxon>Pseudomonadota</taxon>
        <taxon>Alphaproteobacteria</taxon>
        <taxon>Rhodobacterales</taxon>
        <taxon>Roseobacteraceae</taxon>
        <taxon>Roseovarius</taxon>
    </lineage>
</organism>
<protein>
    <submittedName>
        <fullName evidence="3">Redox-sensitive transcriptional activator SoxR</fullName>
    </submittedName>
</protein>
<dbReference type="InterPro" id="IPR047057">
    <property type="entry name" value="MerR_fam"/>
</dbReference>
<feature type="domain" description="HTH merR-type" evidence="2">
    <location>
        <begin position="1"/>
        <end position="72"/>
    </location>
</feature>
<keyword evidence="1" id="KW-0238">DNA-binding</keyword>
<dbReference type="PROSITE" id="PS50937">
    <property type="entry name" value="HTH_MERR_2"/>
    <property type="match status" value="1"/>
</dbReference>